<comment type="caution">
    <text evidence="3">The sequence shown here is derived from an EMBL/GenBank/DDBJ whole genome shotgun (WGS) entry which is preliminary data.</text>
</comment>
<feature type="transmembrane region" description="Helical" evidence="1">
    <location>
        <begin position="250"/>
        <end position="271"/>
    </location>
</feature>
<dbReference type="Pfam" id="PF01569">
    <property type="entry name" value="PAP2"/>
    <property type="match status" value="1"/>
</dbReference>
<dbReference type="EMBL" id="LVHG01000068">
    <property type="protein sequence ID" value="OAK59782.1"/>
    <property type="molecule type" value="Genomic_DNA"/>
</dbReference>
<feature type="transmembrane region" description="Helical" evidence="1">
    <location>
        <begin position="194"/>
        <end position="213"/>
    </location>
</feature>
<protein>
    <submittedName>
        <fullName evidence="3">PA-phosphatase</fullName>
    </submittedName>
</protein>
<evidence type="ECO:0000259" key="2">
    <source>
        <dbReference type="SMART" id="SM00014"/>
    </source>
</evidence>
<organism evidence="3 4">
    <name type="scientific">Variovorax paradoxus</name>
    <dbReference type="NCBI Taxonomy" id="34073"/>
    <lineage>
        <taxon>Bacteria</taxon>
        <taxon>Pseudomonadati</taxon>
        <taxon>Pseudomonadota</taxon>
        <taxon>Betaproteobacteria</taxon>
        <taxon>Burkholderiales</taxon>
        <taxon>Comamonadaceae</taxon>
        <taxon>Variovorax</taxon>
    </lineage>
</organism>
<dbReference type="SUPFAM" id="SSF48317">
    <property type="entry name" value="Acid phosphatase/Vanadium-dependent haloperoxidase"/>
    <property type="match status" value="1"/>
</dbReference>
<dbReference type="InterPro" id="IPR000326">
    <property type="entry name" value="PAP2/HPO"/>
</dbReference>
<keyword evidence="1" id="KW-1133">Transmembrane helix</keyword>
<accession>A0AA91DLD7</accession>
<sequence>MSTEASLAPLSPLSPLVVAAQQLGAHALPWFLCLLALSVLGAGAACHVLQKRHFKAQDTEEPSEPRIALGLASGFVLILLASSLFAWIASNISDGRVLGQADHALTDAIATHLPWAALVTFSWITHLGDAAFLGPVCLLVAAVLWWHAHRGLALGWMLALGGIVVLNPALKHIFERARPLHEHGLALETSYSFPSGHSAGAIVSYGMLLYLVLRTLPARWHVPGAMAAAGAIVTIACSRIFLQVHFASDVAAGLLTGFAWLLVCVGSLEYARHRKSRTAR</sequence>
<feature type="transmembrane region" description="Helical" evidence="1">
    <location>
        <begin position="123"/>
        <end position="146"/>
    </location>
</feature>
<keyword evidence="1" id="KW-0812">Transmembrane</keyword>
<dbReference type="InterPro" id="IPR036938">
    <property type="entry name" value="PAP2/HPO_sf"/>
</dbReference>
<reference evidence="3 4" key="1">
    <citation type="submission" date="2016-03" db="EMBL/GenBank/DDBJ databases">
        <title>Genome sequence of Variovorax paradoxus KB5.</title>
        <authorList>
            <person name="Jeong H."/>
            <person name="Hong C.E."/>
            <person name="Jo S.H."/>
            <person name="Park J.M."/>
        </authorList>
    </citation>
    <scope>NUCLEOTIDE SEQUENCE [LARGE SCALE GENOMIC DNA]</scope>
    <source>
        <strain evidence="3 4">KB5</strain>
    </source>
</reference>
<feature type="transmembrane region" description="Helical" evidence="1">
    <location>
        <begin position="225"/>
        <end position="244"/>
    </location>
</feature>
<dbReference type="CDD" id="cd03392">
    <property type="entry name" value="PAP2_like_2"/>
    <property type="match status" value="1"/>
</dbReference>
<dbReference type="Gene3D" id="1.20.144.10">
    <property type="entry name" value="Phosphatidic acid phosphatase type 2/haloperoxidase"/>
    <property type="match status" value="2"/>
</dbReference>
<feature type="transmembrane region" description="Helical" evidence="1">
    <location>
        <begin position="153"/>
        <end position="174"/>
    </location>
</feature>
<dbReference type="RefSeq" id="WP_081270167.1">
    <property type="nucleotide sequence ID" value="NZ_LVHG01000068.1"/>
</dbReference>
<dbReference type="AlphaFoldDB" id="A0AA91DLD7"/>
<feature type="transmembrane region" description="Helical" evidence="1">
    <location>
        <begin position="69"/>
        <end position="89"/>
    </location>
</feature>
<evidence type="ECO:0000313" key="3">
    <source>
        <dbReference type="EMBL" id="OAK59782.1"/>
    </source>
</evidence>
<dbReference type="SMART" id="SM00014">
    <property type="entry name" value="acidPPc"/>
    <property type="match status" value="1"/>
</dbReference>
<dbReference type="Proteomes" id="UP000077852">
    <property type="component" value="Unassembled WGS sequence"/>
</dbReference>
<gene>
    <name evidence="3" type="ORF">A3K87_25600</name>
</gene>
<dbReference type="PANTHER" id="PTHR14969">
    <property type="entry name" value="SPHINGOSINE-1-PHOSPHATE PHOSPHOHYDROLASE"/>
    <property type="match status" value="1"/>
</dbReference>
<name>A0AA91DLD7_VARPD</name>
<feature type="transmembrane region" description="Helical" evidence="1">
    <location>
        <begin position="29"/>
        <end position="49"/>
    </location>
</feature>
<feature type="domain" description="Phosphatidic acid phosphatase type 2/haloperoxidase" evidence="2">
    <location>
        <begin position="149"/>
        <end position="265"/>
    </location>
</feature>
<evidence type="ECO:0000313" key="4">
    <source>
        <dbReference type="Proteomes" id="UP000077852"/>
    </source>
</evidence>
<keyword evidence="1" id="KW-0472">Membrane</keyword>
<proteinExistence type="predicted"/>
<dbReference type="PANTHER" id="PTHR14969:SF13">
    <property type="entry name" value="AT30094P"/>
    <property type="match status" value="1"/>
</dbReference>
<evidence type="ECO:0000256" key="1">
    <source>
        <dbReference type="SAM" id="Phobius"/>
    </source>
</evidence>